<keyword evidence="8" id="KW-0829">Tyrosine-protein kinase</keyword>
<feature type="region of interest" description="Disordered" evidence="13">
    <location>
        <begin position="903"/>
        <end position="1001"/>
    </location>
</feature>
<dbReference type="FunFam" id="3.30.505.10:FF:000004">
    <property type="entry name" value="Tyrosine-protein kinase"/>
    <property type="match status" value="1"/>
</dbReference>
<dbReference type="InterPro" id="IPR011009">
    <property type="entry name" value="Kinase-like_dom_sf"/>
</dbReference>
<dbReference type="GO" id="GO:0048468">
    <property type="term" value="P:cell development"/>
    <property type="evidence" value="ECO:0007669"/>
    <property type="project" value="UniProtKB-ARBA"/>
</dbReference>
<dbReference type="PROSITE" id="PS50002">
    <property type="entry name" value="SH3"/>
    <property type="match status" value="1"/>
</dbReference>
<dbReference type="Pfam" id="PF07714">
    <property type="entry name" value="PK_Tyr_Ser-Thr"/>
    <property type="match status" value="1"/>
</dbReference>
<feature type="compositionally biased region" description="Polar residues" evidence="13">
    <location>
        <begin position="1367"/>
        <end position="1380"/>
    </location>
</feature>
<dbReference type="GO" id="GO:0007154">
    <property type="term" value="P:cell communication"/>
    <property type="evidence" value="ECO:0007669"/>
    <property type="project" value="UniProtKB-ARBA"/>
</dbReference>
<feature type="domain" description="SH3" evidence="15">
    <location>
        <begin position="77"/>
        <end position="138"/>
    </location>
</feature>
<dbReference type="InterPro" id="IPR000719">
    <property type="entry name" value="Prot_kinase_dom"/>
</dbReference>
<dbReference type="InterPro" id="IPR050198">
    <property type="entry name" value="Non-receptor_tyrosine_kinases"/>
</dbReference>
<dbReference type="PROSITE" id="PS50001">
    <property type="entry name" value="SH2"/>
    <property type="match status" value="1"/>
</dbReference>
<proteinExistence type="predicted"/>
<feature type="compositionally biased region" description="Polar residues" evidence="13">
    <location>
        <begin position="1246"/>
        <end position="1255"/>
    </location>
</feature>
<keyword evidence="3" id="KW-0808">Transferase</keyword>
<feature type="compositionally biased region" description="Polar residues" evidence="13">
    <location>
        <begin position="958"/>
        <end position="984"/>
    </location>
</feature>
<dbReference type="PROSITE" id="PS00107">
    <property type="entry name" value="PROTEIN_KINASE_ATP"/>
    <property type="match status" value="1"/>
</dbReference>
<comment type="catalytic activity">
    <reaction evidence="9">
        <text>L-tyrosyl-[protein] + ATP = O-phospho-L-tyrosyl-[protein] + ADP + H(+)</text>
        <dbReference type="Rhea" id="RHEA:10596"/>
        <dbReference type="Rhea" id="RHEA-COMP:10136"/>
        <dbReference type="Rhea" id="RHEA-COMP:20101"/>
        <dbReference type="ChEBI" id="CHEBI:15378"/>
        <dbReference type="ChEBI" id="CHEBI:30616"/>
        <dbReference type="ChEBI" id="CHEBI:46858"/>
        <dbReference type="ChEBI" id="CHEBI:61978"/>
        <dbReference type="ChEBI" id="CHEBI:456216"/>
        <dbReference type="EC" id="2.7.10.2"/>
    </reaction>
</comment>
<keyword evidence="7 10" id="KW-0727">SH2 domain</keyword>
<feature type="compositionally biased region" description="Polar residues" evidence="13">
    <location>
        <begin position="663"/>
        <end position="680"/>
    </location>
</feature>
<dbReference type="GO" id="GO:0004715">
    <property type="term" value="F:non-membrane spanning protein tyrosine kinase activity"/>
    <property type="evidence" value="ECO:0007669"/>
    <property type="project" value="UniProtKB-EC"/>
</dbReference>
<dbReference type="InterPro" id="IPR001245">
    <property type="entry name" value="Ser-Thr/Tyr_kinase_cat_dom"/>
</dbReference>
<dbReference type="SUPFAM" id="SSF56112">
    <property type="entry name" value="Protein kinase-like (PK-like)"/>
    <property type="match status" value="1"/>
</dbReference>
<dbReference type="Gene3D" id="1.10.510.10">
    <property type="entry name" value="Transferase(Phosphotransferase) domain 1"/>
    <property type="match status" value="1"/>
</dbReference>
<dbReference type="FunFam" id="1.10.510.10:FF:000542">
    <property type="entry name" value="Tyrosine-protein kinase Abl"/>
    <property type="match status" value="1"/>
</dbReference>
<dbReference type="FunFam" id="2.30.30.40:FF:000010">
    <property type="entry name" value="Tyrosine-protein kinase"/>
    <property type="match status" value="1"/>
</dbReference>
<dbReference type="InterPro" id="IPR008266">
    <property type="entry name" value="Tyr_kinase_AS"/>
</dbReference>
<dbReference type="Gene3D" id="3.30.505.10">
    <property type="entry name" value="SH2 domain"/>
    <property type="match status" value="1"/>
</dbReference>
<feature type="region of interest" description="Disordered" evidence="13">
    <location>
        <begin position="1237"/>
        <end position="1399"/>
    </location>
</feature>
<name>A0AAV4W8Y3_9ARAC</name>
<feature type="compositionally biased region" description="Basic and acidic residues" evidence="13">
    <location>
        <begin position="648"/>
        <end position="662"/>
    </location>
</feature>
<evidence type="ECO:0000256" key="7">
    <source>
        <dbReference type="ARBA" id="ARBA00022999"/>
    </source>
</evidence>
<feature type="domain" description="SH2" evidence="14">
    <location>
        <begin position="144"/>
        <end position="234"/>
    </location>
</feature>
<dbReference type="GO" id="GO:0005524">
    <property type="term" value="F:ATP binding"/>
    <property type="evidence" value="ECO:0007669"/>
    <property type="project" value="UniProtKB-UniRule"/>
</dbReference>
<keyword evidence="2 11" id="KW-0728">SH3 domain</keyword>
<evidence type="ECO:0000313" key="18">
    <source>
        <dbReference type="Proteomes" id="UP001054837"/>
    </source>
</evidence>
<dbReference type="InterPro" id="IPR000980">
    <property type="entry name" value="SH2"/>
</dbReference>
<dbReference type="Pfam" id="PF00018">
    <property type="entry name" value="SH3_1"/>
    <property type="match status" value="1"/>
</dbReference>
<dbReference type="PRINTS" id="PR00452">
    <property type="entry name" value="SH3DOMAIN"/>
</dbReference>
<evidence type="ECO:0000259" key="14">
    <source>
        <dbReference type="PROSITE" id="PS50001"/>
    </source>
</evidence>
<keyword evidence="5 17" id="KW-0418">Kinase</keyword>
<dbReference type="Proteomes" id="UP001054837">
    <property type="component" value="Unassembled WGS sequence"/>
</dbReference>
<dbReference type="InterPro" id="IPR015015">
    <property type="entry name" value="F-actin-binding"/>
</dbReference>
<dbReference type="Gene3D" id="2.30.30.40">
    <property type="entry name" value="SH3 Domains"/>
    <property type="match status" value="1"/>
</dbReference>
<dbReference type="InterPro" id="IPR017441">
    <property type="entry name" value="Protein_kinase_ATP_BS"/>
</dbReference>
<dbReference type="PROSITE" id="PS00109">
    <property type="entry name" value="PROTEIN_KINASE_TYR"/>
    <property type="match status" value="1"/>
</dbReference>
<evidence type="ECO:0000259" key="15">
    <source>
        <dbReference type="PROSITE" id="PS50002"/>
    </source>
</evidence>
<dbReference type="PRINTS" id="PR00401">
    <property type="entry name" value="SH2DOMAIN"/>
</dbReference>
<evidence type="ECO:0000256" key="1">
    <source>
        <dbReference type="ARBA" id="ARBA00011903"/>
    </source>
</evidence>
<feature type="compositionally biased region" description="Basic and acidic residues" evidence="13">
    <location>
        <begin position="1381"/>
        <end position="1397"/>
    </location>
</feature>
<dbReference type="PRINTS" id="PR00109">
    <property type="entry name" value="TYRKINASE"/>
</dbReference>
<dbReference type="SMART" id="SM00219">
    <property type="entry name" value="TyrKc"/>
    <property type="match status" value="1"/>
</dbReference>
<evidence type="ECO:0000256" key="9">
    <source>
        <dbReference type="ARBA" id="ARBA00051245"/>
    </source>
</evidence>
<keyword evidence="6 12" id="KW-0067">ATP-binding</keyword>
<dbReference type="CDD" id="cd11850">
    <property type="entry name" value="SH3_Abl"/>
    <property type="match status" value="1"/>
</dbReference>
<evidence type="ECO:0000256" key="12">
    <source>
        <dbReference type="PROSITE-ProRule" id="PRU10141"/>
    </source>
</evidence>
<feature type="region of interest" description="Disordered" evidence="13">
    <location>
        <begin position="636"/>
        <end position="687"/>
    </location>
</feature>
<dbReference type="SUPFAM" id="SSF55550">
    <property type="entry name" value="SH2 domain"/>
    <property type="match status" value="1"/>
</dbReference>
<reference evidence="17 18" key="1">
    <citation type="submission" date="2021-06" db="EMBL/GenBank/DDBJ databases">
        <title>Caerostris darwini draft genome.</title>
        <authorList>
            <person name="Kono N."/>
            <person name="Arakawa K."/>
        </authorList>
    </citation>
    <scope>NUCLEOTIDE SEQUENCE [LARGE SCALE GENOMIC DNA]</scope>
</reference>
<feature type="domain" description="Protein kinase" evidence="16">
    <location>
        <begin position="259"/>
        <end position="510"/>
    </location>
</feature>
<dbReference type="InterPro" id="IPR036028">
    <property type="entry name" value="SH3-like_dom_sf"/>
</dbReference>
<dbReference type="SMART" id="SM00252">
    <property type="entry name" value="SH2"/>
    <property type="match status" value="1"/>
</dbReference>
<feature type="compositionally biased region" description="Basic and acidic residues" evidence="13">
    <location>
        <begin position="603"/>
        <end position="617"/>
    </location>
</feature>
<dbReference type="Gene3D" id="3.30.200.20">
    <property type="entry name" value="Phosphorylase Kinase, domain 1"/>
    <property type="match status" value="1"/>
</dbReference>
<keyword evidence="4 12" id="KW-0547">Nucleotide-binding</keyword>
<dbReference type="InterPro" id="IPR001452">
    <property type="entry name" value="SH3_domain"/>
</dbReference>
<dbReference type="PROSITE" id="PS50011">
    <property type="entry name" value="PROTEIN_KINASE_DOM"/>
    <property type="match status" value="1"/>
</dbReference>
<dbReference type="SMART" id="SM00326">
    <property type="entry name" value="SH3"/>
    <property type="match status" value="1"/>
</dbReference>
<dbReference type="GO" id="GO:0051129">
    <property type="term" value="P:negative regulation of cellular component organization"/>
    <property type="evidence" value="ECO:0007669"/>
    <property type="project" value="UniProtKB-ARBA"/>
</dbReference>
<feature type="region of interest" description="Disordered" evidence="13">
    <location>
        <begin position="521"/>
        <end position="617"/>
    </location>
</feature>
<evidence type="ECO:0000256" key="3">
    <source>
        <dbReference type="ARBA" id="ARBA00022679"/>
    </source>
</evidence>
<dbReference type="EC" id="2.7.10.2" evidence="1"/>
<evidence type="ECO:0000256" key="13">
    <source>
        <dbReference type="SAM" id="MobiDB-lite"/>
    </source>
</evidence>
<evidence type="ECO:0000259" key="16">
    <source>
        <dbReference type="PROSITE" id="PS50011"/>
    </source>
</evidence>
<evidence type="ECO:0000256" key="11">
    <source>
        <dbReference type="PROSITE-ProRule" id="PRU00192"/>
    </source>
</evidence>
<keyword evidence="18" id="KW-1185">Reference proteome</keyword>
<dbReference type="GO" id="GO:0002009">
    <property type="term" value="P:morphogenesis of an epithelium"/>
    <property type="evidence" value="ECO:0007669"/>
    <property type="project" value="UniProtKB-ARBA"/>
</dbReference>
<dbReference type="CDD" id="cd05052">
    <property type="entry name" value="PTKc_Abl"/>
    <property type="match status" value="1"/>
</dbReference>
<dbReference type="GO" id="GO:0023052">
    <property type="term" value="P:signaling"/>
    <property type="evidence" value="ECO:0007669"/>
    <property type="project" value="UniProtKB-ARBA"/>
</dbReference>
<comment type="caution">
    <text evidence="17">The sequence shown here is derived from an EMBL/GenBank/DDBJ whole genome shotgun (WGS) entry which is preliminary data.</text>
</comment>
<dbReference type="SMART" id="SM00808">
    <property type="entry name" value="FABD"/>
    <property type="match status" value="1"/>
</dbReference>
<dbReference type="InterPro" id="IPR036860">
    <property type="entry name" value="SH2_dom_sf"/>
</dbReference>
<feature type="compositionally biased region" description="Polar residues" evidence="13">
    <location>
        <begin position="557"/>
        <end position="577"/>
    </location>
</feature>
<sequence length="1505" mass="168133">MSNILIFHLNCYFCATIFFDANKPFKTACFSAEALLQSRPLPEIPGLLDDTAASLPLSVETASRWMSKENLLLQEDADPQVFVALYDFQSGGENQLSLKKGEQVRVLSYNRTGEWCEAQSRTCQVGWVPSNYITPVNSLEKHSWYHGPISRNTAEYLLSSGINGSFLVRESESSPGQRSISLRYEGRVYHYRISEDTDSKVFVTSECRFNTLAELVHHHSMHADGLITLLLYPAPKRNKPAVFALSPEPDEWEIDRTDIVMKHKLGGGQYGDVYEAIWKRYNVTVAVKTLKEDTMALKDFLEEAAIMKEMKHPNLVQLLGVCTREPPFYIITEFMPCGNLLDYLRNANREEINAVVLMYMATQIASAMSYLESHSFIHRDLAARNCLVGENHLVKVADFGLARLMRDDTYTAHAGAKFPIKWTAPEGLAYNKFSTKSDVWAFGILLWEIATYGMSPYPGVDLTDVYHMLESGYRMECPPGCPPRVYELMRQCWHWEPSERPTFKDIHLTLETMFQNSSITEEVEKQLEQQTPPSSFKKHGGSNSNIQALAAEETEQGNRATSQTKQPTVSVGKSTIVQLRRSGPRSKTAPVPPKRTSSFRDSTYQDKMGEDGSEGSKEAVNGLEKVFENINKELQDLNSSAGETESDVQERTPDTEDSESHTHTSALSVPNAVQNQSQQQKFKKTRTYPPNIQQRMKDSTQVASKIQPKKVQIAALEVQNVKRAINRYGTLPKGARIGAYLESLRQHGLHAGSQPEPVLETELDILKEVNSDAMYSHTLEATHHQGNCATLTTGNIESSHLNNLRQGSEMSRYFSHGVLQRQKSDLTHTKSSEVFETGSIPETHHLAIKPVPSPRLPRNKKADRYTLKMGKSEDHSHINKELQDVNGDNGALFGVNLKHRDSVDDNRLDNNQSPPPFGCGLVRRTLKKRPKDRPPSPPKHTIVKSGSMDDQLGRTNEKSPMSNSVSDHLNSPISSLGSNANSPPQAKDIKIGSDMPTDSENKIISNENPPNLSNASDFRQNLKPVSNSRYKIAPAPAPPANPAAQLVSELFESLKMKARKRAEMDTSQKTNASCQNNMENIKMSPNDQLPKPIPTINKENFPCDNGDSTNIPYNHVENCSEVDKKRNIYSRPVFDRMCASLEEDKLKDHVTPPVQRASVLSDGEIHHEHTEVLNPDKLNLVENEDENKRHSSGSISSLKKLWEKETGGHNIDKPSENAKKMCPKIMTQQLESRMKRSFEMPDTSDQKISSTQSDSGEPEKSSRNNLVSWKSSPPLQLKSNSNLIRDTGTNEIKKEDLKNQENTGLSKCESQDHPSDITVASGTLSKPQVPQKPPVKSCRPVASVAPVTKPAKPILKPQLLPRGGTKSLDSPTSQTNSVQSNKEKAVEKNDNEDDSKSELANTKASIVEISNALENNIIGLRNAASISSMSIIQLTDKVQLFRSSCSGYAEYIPPHGRFRFRELLSRLENQGEQLRTCNSNNSSDSTKLLSDLQNTVHDLVNVVQR</sequence>
<evidence type="ECO:0000256" key="4">
    <source>
        <dbReference type="ARBA" id="ARBA00022741"/>
    </source>
</evidence>
<organism evidence="17 18">
    <name type="scientific">Caerostris darwini</name>
    <dbReference type="NCBI Taxonomy" id="1538125"/>
    <lineage>
        <taxon>Eukaryota</taxon>
        <taxon>Metazoa</taxon>
        <taxon>Ecdysozoa</taxon>
        <taxon>Arthropoda</taxon>
        <taxon>Chelicerata</taxon>
        <taxon>Arachnida</taxon>
        <taxon>Araneae</taxon>
        <taxon>Araneomorphae</taxon>
        <taxon>Entelegynae</taxon>
        <taxon>Araneoidea</taxon>
        <taxon>Araneidae</taxon>
        <taxon>Caerostris</taxon>
    </lineage>
</organism>
<dbReference type="InterPro" id="IPR035837">
    <property type="entry name" value="ABL_SH2"/>
</dbReference>
<accession>A0AAV4W8Y3</accession>
<feature type="binding site" evidence="12">
    <location>
        <position position="298"/>
    </location>
    <ligand>
        <name>ATP</name>
        <dbReference type="ChEBI" id="CHEBI:30616"/>
    </ligand>
</feature>
<dbReference type="EMBL" id="BPLQ01014265">
    <property type="protein sequence ID" value="GIY78703.1"/>
    <property type="molecule type" value="Genomic_DNA"/>
</dbReference>
<dbReference type="PANTHER" id="PTHR24418">
    <property type="entry name" value="TYROSINE-PROTEIN KINASE"/>
    <property type="match status" value="1"/>
</dbReference>
<dbReference type="InterPro" id="IPR020635">
    <property type="entry name" value="Tyr_kinase_cat_dom"/>
</dbReference>
<evidence type="ECO:0000256" key="5">
    <source>
        <dbReference type="ARBA" id="ARBA00022777"/>
    </source>
</evidence>
<evidence type="ECO:0000256" key="2">
    <source>
        <dbReference type="ARBA" id="ARBA00022443"/>
    </source>
</evidence>
<evidence type="ECO:0000313" key="17">
    <source>
        <dbReference type="EMBL" id="GIY78703.1"/>
    </source>
</evidence>
<evidence type="ECO:0000256" key="6">
    <source>
        <dbReference type="ARBA" id="ARBA00022840"/>
    </source>
</evidence>
<dbReference type="Pfam" id="PF00017">
    <property type="entry name" value="SH2"/>
    <property type="match status" value="1"/>
</dbReference>
<protein>
    <recommendedName>
        <fullName evidence="1">non-specific protein-tyrosine kinase</fullName>
        <ecNumber evidence="1">2.7.10.2</ecNumber>
    </recommendedName>
</protein>
<dbReference type="Pfam" id="PF08919">
    <property type="entry name" value="F_actin_bind"/>
    <property type="match status" value="1"/>
</dbReference>
<dbReference type="CDD" id="cd09935">
    <property type="entry name" value="SH2_ABL"/>
    <property type="match status" value="1"/>
</dbReference>
<dbReference type="Gene3D" id="1.20.120.330">
    <property type="entry name" value="Nucleotidyltransferases domain 2"/>
    <property type="match status" value="1"/>
</dbReference>
<evidence type="ECO:0000256" key="10">
    <source>
        <dbReference type="PROSITE-ProRule" id="PRU00191"/>
    </source>
</evidence>
<dbReference type="SUPFAM" id="SSF50044">
    <property type="entry name" value="SH3-domain"/>
    <property type="match status" value="1"/>
</dbReference>
<gene>
    <name evidence="17" type="primary">Abl</name>
    <name evidence="17" type="ORF">CDAR_520641</name>
</gene>
<feature type="compositionally biased region" description="Polar residues" evidence="13">
    <location>
        <begin position="1263"/>
        <end position="1290"/>
    </location>
</feature>
<evidence type="ECO:0000256" key="8">
    <source>
        <dbReference type="ARBA" id="ARBA00023137"/>
    </source>
</evidence>
<dbReference type="FunFam" id="3.30.200.20:FF:000037">
    <property type="entry name" value="Tyrosine-protein kinase"/>
    <property type="match status" value="1"/>
</dbReference>